<sequence length="107" mass="11823">MSTDLQLKGDSLRRQREASRKYAERHGLELVDDDRWHDIGVSAYSGKNIASGRFGEFLEAVRAGEVEKGSYLLVEIIRPDEPSGADGSPEAFHGDRRGRPDSGHAGR</sequence>
<gene>
    <name evidence="2" type="ORF">AB8Z38_23485</name>
</gene>
<reference evidence="2" key="1">
    <citation type="submission" date="2024-08" db="EMBL/GenBank/DDBJ databases">
        <authorList>
            <person name="Chaddad Z."/>
            <person name="Lamrabet M."/>
            <person name="Bouhnik O."/>
            <person name="Alami S."/>
            <person name="Wipf D."/>
            <person name="Courty P.E."/>
            <person name="Missbah El Idrissi M."/>
        </authorList>
    </citation>
    <scope>NUCLEOTIDE SEQUENCE</scope>
    <source>
        <strain evidence="2">LLZ17</strain>
    </source>
</reference>
<accession>A0AB39XVL6</accession>
<dbReference type="Gene3D" id="3.40.50.1390">
    <property type="entry name" value="Resolvase, N-terminal catalytic domain"/>
    <property type="match status" value="1"/>
</dbReference>
<name>A0AB39XVL6_9BRAD</name>
<protein>
    <submittedName>
        <fullName evidence="2">Recombinase family protein</fullName>
    </submittedName>
</protein>
<dbReference type="GO" id="GO:0003677">
    <property type="term" value="F:DNA binding"/>
    <property type="evidence" value="ECO:0007669"/>
    <property type="project" value="InterPro"/>
</dbReference>
<dbReference type="InterPro" id="IPR036162">
    <property type="entry name" value="Resolvase-like_N_sf"/>
</dbReference>
<evidence type="ECO:0000256" key="1">
    <source>
        <dbReference type="SAM" id="MobiDB-lite"/>
    </source>
</evidence>
<proteinExistence type="predicted"/>
<dbReference type="CDD" id="cd00338">
    <property type="entry name" value="Ser_Recombinase"/>
    <property type="match status" value="1"/>
</dbReference>
<dbReference type="GO" id="GO:0000150">
    <property type="term" value="F:DNA strand exchange activity"/>
    <property type="evidence" value="ECO:0007669"/>
    <property type="project" value="InterPro"/>
</dbReference>
<dbReference type="AlphaFoldDB" id="A0AB39XVL6"/>
<dbReference type="EMBL" id="CP165734">
    <property type="protein sequence ID" value="XDV61240.1"/>
    <property type="molecule type" value="Genomic_DNA"/>
</dbReference>
<feature type="region of interest" description="Disordered" evidence="1">
    <location>
        <begin position="78"/>
        <end position="107"/>
    </location>
</feature>
<feature type="compositionally biased region" description="Basic and acidic residues" evidence="1">
    <location>
        <begin position="92"/>
        <end position="107"/>
    </location>
</feature>
<dbReference type="RefSeq" id="WP_369726582.1">
    <property type="nucleotide sequence ID" value="NZ_CP165734.1"/>
</dbReference>
<organism evidence="2">
    <name type="scientific">Bradyrhizobium sp. LLZ17</name>
    <dbReference type="NCBI Taxonomy" id="3239388"/>
    <lineage>
        <taxon>Bacteria</taxon>
        <taxon>Pseudomonadati</taxon>
        <taxon>Pseudomonadota</taxon>
        <taxon>Alphaproteobacteria</taxon>
        <taxon>Hyphomicrobiales</taxon>
        <taxon>Nitrobacteraceae</taxon>
        <taxon>Bradyrhizobium</taxon>
    </lineage>
</organism>
<evidence type="ECO:0000313" key="2">
    <source>
        <dbReference type="EMBL" id="XDV61240.1"/>
    </source>
</evidence>